<dbReference type="Proteomes" id="UP001501459">
    <property type="component" value="Unassembled WGS sequence"/>
</dbReference>
<gene>
    <name evidence="2" type="ORF">GCM10008983_24870</name>
</gene>
<dbReference type="EMBL" id="BAAADM010000054">
    <property type="protein sequence ID" value="GAA0446106.1"/>
    <property type="molecule type" value="Genomic_DNA"/>
</dbReference>
<proteinExistence type="inferred from homology"/>
<comment type="caution">
    <text evidence="2">The sequence shown here is derived from an EMBL/GenBank/DDBJ whole genome shotgun (WGS) entry which is preliminary data.</text>
</comment>
<protein>
    <recommendedName>
        <fullName evidence="1">UPF0637 protein GCM10008983_24870</fullName>
    </recommendedName>
</protein>
<sequence length="207" mass="24197">MAFTGFHQDDFNVFDIDGLDERMESIRNRIQPKFKAIGDELTEPVSRMTGQEMHVHIAKHARRTKNPPNDTWMAFSHDKKGYKKHPHFQIGLFDDHLFMWLAYIYELPGKEQVAESFLNHITDIHQSIPGDYVISLDHTKKEAERLDAIDLEKALTRLQNVKKAEFLIGRHFQPDDSVLKDRNRFLKEAQTTFQTLTPLFNISMEST</sequence>
<evidence type="ECO:0000256" key="1">
    <source>
        <dbReference type="HAMAP-Rule" id="MF_01851"/>
    </source>
</evidence>
<dbReference type="Gene3D" id="3.30.930.20">
    <property type="entry name" value="Protein of unknown function DUF1054"/>
    <property type="match status" value="1"/>
</dbReference>
<organism evidence="2 3">
    <name type="scientific">Lentibacillus halophilus</name>
    <dbReference type="NCBI Taxonomy" id="295065"/>
    <lineage>
        <taxon>Bacteria</taxon>
        <taxon>Bacillati</taxon>
        <taxon>Bacillota</taxon>
        <taxon>Bacilli</taxon>
        <taxon>Bacillales</taxon>
        <taxon>Bacillaceae</taxon>
        <taxon>Lentibacillus</taxon>
    </lineage>
</organism>
<dbReference type="HAMAP" id="MF_01851">
    <property type="entry name" value="UPF0637"/>
    <property type="match status" value="1"/>
</dbReference>
<dbReference type="SUPFAM" id="SSF142913">
    <property type="entry name" value="YktB/PF0168-like"/>
    <property type="match status" value="1"/>
</dbReference>
<dbReference type="InterPro" id="IPR053707">
    <property type="entry name" value="UPF0637_domain_sf"/>
</dbReference>
<comment type="similarity">
    <text evidence="1">Belongs to the UPF0637 family.</text>
</comment>
<name>A0ABN0ZFM6_9BACI</name>
<keyword evidence="3" id="KW-1185">Reference proteome</keyword>
<dbReference type="Pfam" id="PF06335">
    <property type="entry name" value="DUF1054"/>
    <property type="match status" value="1"/>
</dbReference>
<dbReference type="InterPro" id="IPR009403">
    <property type="entry name" value="UPF0637"/>
</dbReference>
<evidence type="ECO:0000313" key="2">
    <source>
        <dbReference type="EMBL" id="GAA0446106.1"/>
    </source>
</evidence>
<evidence type="ECO:0000313" key="3">
    <source>
        <dbReference type="Proteomes" id="UP001501459"/>
    </source>
</evidence>
<reference evidence="2 3" key="1">
    <citation type="journal article" date="2019" name="Int. J. Syst. Evol. Microbiol.">
        <title>The Global Catalogue of Microorganisms (GCM) 10K type strain sequencing project: providing services to taxonomists for standard genome sequencing and annotation.</title>
        <authorList>
            <consortium name="The Broad Institute Genomics Platform"/>
            <consortium name="The Broad Institute Genome Sequencing Center for Infectious Disease"/>
            <person name="Wu L."/>
            <person name="Ma J."/>
        </authorList>
    </citation>
    <scope>NUCLEOTIDE SEQUENCE [LARGE SCALE GENOMIC DNA]</scope>
    <source>
        <strain evidence="2 3">JCM 12149</strain>
    </source>
</reference>
<dbReference type="PIRSF" id="PIRSF021332">
    <property type="entry name" value="DUF1054"/>
    <property type="match status" value="1"/>
</dbReference>
<accession>A0ABN0ZFM6</accession>